<organism evidence="2 3">
    <name type="scientific">Sclerotinia borealis (strain F-4128)</name>
    <dbReference type="NCBI Taxonomy" id="1432307"/>
    <lineage>
        <taxon>Eukaryota</taxon>
        <taxon>Fungi</taxon>
        <taxon>Dikarya</taxon>
        <taxon>Ascomycota</taxon>
        <taxon>Pezizomycotina</taxon>
        <taxon>Leotiomycetes</taxon>
        <taxon>Helotiales</taxon>
        <taxon>Sclerotiniaceae</taxon>
        <taxon>Sclerotinia</taxon>
    </lineage>
</organism>
<evidence type="ECO:0000256" key="1">
    <source>
        <dbReference type="SAM" id="MobiDB-lite"/>
    </source>
</evidence>
<dbReference type="Proteomes" id="UP000019487">
    <property type="component" value="Unassembled WGS sequence"/>
</dbReference>
<sequence>MVYYEQRKPRLVLRNAPARGTDPPRLMLRQQRQEPPYSNDNNTTNLPLHMAFLQQAYHGPFQNVVPGSLPYAAFQSQLPMTYNVPTNMNMAPGHLALQTVNPRNHHHNMTVYNDRGHTVGENIYAGRTPVLEERRDENFGRVSPRVALRTMMQQALRPNTQPEKFGHQAHCTQNSHDSRNAFGLNSRGVSVGSDVSICPPIDRGLEANIREQLARSGLLRDCPEPEYVNRPMIVDPSIVSCGRAVKQYDPIHHRRPQYLFSQAQLSEEVRSATHRELSRAPLKVRRTTGIPTYKVNVPPTNVQQVQTYRGVDSVVKDPKRRDSPQPYKVEAGPKFLTKDDYTPTKRIIGYFIDPPVGSPKSAKKIPVQPLSNQEEATPKPFRQSAKNRLGGASEPEMTQAPIREGKNKVNMSEDTPKASVPSMETTDHESSIEQVKTIDMHATNPKNHAQITVERVSDEESNGSPDGKKTADLLEDCIRSLVTWDKGDRKVLHKLLKVLKSLDDDDDNAKPIKDPKITHDTKHNPRKERGSSSSLNPNAACFKGFASARAHTTETRKGYHERRGLSLQEEIIPTSNEKLPMFYPKPLVSTGPVWIKAQQNKFVRPPPGLHIPFKAHVGRKVPVKPILPQTPREDEEGRIAKAMDHRLAEPLLARFYEKYPLTGTICENPPSSPPAPVKNAAEIQEELERLLLQEKEKKAFANPIAVKPRAPKDSCRVEASKLVK</sequence>
<keyword evidence="3" id="KW-1185">Reference proteome</keyword>
<protein>
    <submittedName>
        <fullName evidence="2">Uncharacterized protein</fullName>
    </submittedName>
</protein>
<feature type="compositionally biased region" description="Basic and acidic residues" evidence="1">
    <location>
        <begin position="508"/>
        <end position="530"/>
    </location>
</feature>
<feature type="region of interest" description="Disordered" evidence="1">
    <location>
        <begin position="358"/>
        <end position="427"/>
    </location>
</feature>
<dbReference type="HOGENOM" id="CLU_385018_0_0_1"/>
<name>W9CQW8_SCLBF</name>
<reference evidence="2 3" key="1">
    <citation type="journal article" date="2014" name="Genome Announc.">
        <title>Draft genome sequence of Sclerotinia borealis, a psychrophilic plant pathogenic fungus.</title>
        <authorList>
            <person name="Mardanov A.V."/>
            <person name="Beletsky A.V."/>
            <person name="Kadnikov V.V."/>
            <person name="Ignatov A.N."/>
            <person name="Ravin N.V."/>
        </authorList>
    </citation>
    <scope>NUCLEOTIDE SEQUENCE [LARGE SCALE GENOMIC DNA]</scope>
    <source>
        <strain evidence="3">F-4157</strain>
    </source>
</reference>
<feature type="region of interest" description="Disordered" evidence="1">
    <location>
        <begin position="504"/>
        <end position="538"/>
    </location>
</feature>
<gene>
    <name evidence="2" type="ORF">SBOR_2730</name>
</gene>
<dbReference type="EMBL" id="AYSA01000119">
    <property type="protein sequence ID" value="ESZ96865.1"/>
    <property type="molecule type" value="Genomic_DNA"/>
</dbReference>
<proteinExistence type="predicted"/>
<evidence type="ECO:0000313" key="3">
    <source>
        <dbReference type="Proteomes" id="UP000019487"/>
    </source>
</evidence>
<evidence type="ECO:0000313" key="2">
    <source>
        <dbReference type="EMBL" id="ESZ96865.1"/>
    </source>
</evidence>
<accession>W9CQW8</accession>
<comment type="caution">
    <text evidence="2">The sequence shown here is derived from an EMBL/GenBank/DDBJ whole genome shotgun (WGS) entry which is preliminary data.</text>
</comment>
<dbReference type="OrthoDB" id="3532393at2759"/>
<dbReference type="AlphaFoldDB" id="W9CQW8"/>